<dbReference type="SFLD" id="SFLDS00003">
    <property type="entry name" value="Haloacid_Dehalogenase"/>
    <property type="match status" value="1"/>
</dbReference>
<dbReference type="InterPro" id="IPR050155">
    <property type="entry name" value="HAD-like_hydrolase_sf"/>
</dbReference>
<accession>A0A1E5IJ98</accession>
<dbReference type="InterPro" id="IPR023214">
    <property type="entry name" value="HAD_sf"/>
</dbReference>
<dbReference type="GO" id="GO:0008967">
    <property type="term" value="F:phosphoglycolate phosphatase activity"/>
    <property type="evidence" value="ECO:0007669"/>
    <property type="project" value="UniProtKB-EC"/>
</dbReference>
<dbReference type="Gene3D" id="1.10.150.240">
    <property type="entry name" value="Putative phosphatase, domain 2"/>
    <property type="match status" value="1"/>
</dbReference>
<dbReference type="AlphaFoldDB" id="A0A1E5IJ98"/>
<comment type="caution">
    <text evidence="5">The sequence shown here is derived from an EMBL/GenBank/DDBJ whole genome shotgun (WGS) entry which is preliminary data.</text>
</comment>
<dbReference type="InterPro" id="IPR006439">
    <property type="entry name" value="HAD-SF_hydro_IA"/>
</dbReference>
<proteinExistence type="inferred from homology"/>
<name>A0A1E5IJ98_ENDTX</name>
<comment type="similarity">
    <text evidence="3">Belongs to the HAD-like hydrolase superfamily. CbbY/CbbZ/Gph/YieH family.</text>
</comment>
<dbReference type="SFLD" id="SFLDG01129">
    <property type="entry name" value="C1.5:_HAD__Beta-PGM__Phosphata"/>
    <property type="match status" value="1"/>
</dbReference>
<dbReference type="SUPFAM" id="SSF56784">
    <property type="entry name" value="HAD-like"/>
    <property type="match status" value="1"/>
</dbReference>
<dbReference type="InterPro" id="IPR041492">
    <property type="entry name" value="HAD_2"/>
</dbReference>
<evidence type="ECO:0000313" key="6">
    <source>
        <dbReference type="Proteomes" id="UP000095237"/>
    </source>
</evidence>
<dbReference type="NCBIfam" id="TIGR01509">
    <property type="entry name" value="HAD-SF-IA-v3"/>
    <property type="match status" value="1"/>
</dbReference>
<evidence type="ECO:0000256" key="4">
    <source>
        <dbReference type="ARBA" id="ARBA00013078"/>
    </source>
</evidence>
<dbReference type="Gene3D" id="3.40.50.1000">
    <property type="entry name" value="HAD superfamily/HAD-like"/>
    <property type="match status" value="1"/>
</dbReference>
<dbReference type="EC" id="3.1.3.18" evidence="4"/>
<dbReference type="NCBIfam" id="TIGR01549">
    <property type="entry name" value="HAD-SF-IA-v1"/>
    <property type="match status" value="1"/>
</dbReference>
<reference evidence="5 6" key="1">
    <citation type="submission" date="2015-11" db="EMBL/GenBank/DDBJ databases">
        <title>Evidence for parallel genomic evolution in an endosymbiosis of termite gut flagellates.</title>
        <authorList>
            <person name="Zheng H."/>
        </authorList>
    </citation>
    <scope>NUCLEOTIDE SEQUENCE [LARGE SCALE GENOMIC DNA]</scope>
    <source>
        <strain evidence="5 6">CET450</strain>
    </source>
</reference>
<gene>
    <name evidence="5" type="ORF">ATZ36_04000</name>
</gene>
<protein>
    <recommendedName>
        <fullName evidence="4">phosphoglycolate phosphatase</fullName>
        <ecNumber evidence="4">3.1.3.18</ecNumber>
    </recommendedName>
</protein>
<dbReference type="SFLD" id="SFLDG01135">
    <property type="entry name" value="C1.5.6:_HAD__Beta-PGM__Phospha"/>
    <property type="match status" value="1"/>
</dbReference>
<dbReference type="InterPro" id="IPR036412">
    <property type="entry name" value="HAD-like_sf"/>
</dbReference>
<dbReference type="Proteomes" id="UP000095237">
    <property type="component" value="Unassembled WGS sequence"/>
</dbReference>
<dbReference type="Pfam" id="PF13419">
    <property type="entry name" value="HAD_2"/>
    <property type="match status" value="1"/>
</dbReference>
<dbReference type="GO" id="GO:0006281">
    <property type="term" value="P:DNA repair"/>
    <property type="evidence" value="ECO:0007669"/>
    <property type="project" value="TreeGrafter"/>
</dbReference>
<dbReference type="PANTHER" id="PTHR43434">
    <property type="entry name" value="PHOSPHOGLYCOLATE PHOSPHATASE"/>
    <property type="match status" value="1"/>
</dbReference>
<dbReference type="InterPro" id="IPR023198">
    <property type="entry name" value="PGP-like_dom2"/>
</dbReference>
<evidence type="ECO:0000256" key="2">
    <source>
        <dbReference type="ARBA" id="ARBA00004818"/>
    </source>
</evidence>
<dbReference type="GO" id="GO:0005829">
    <property type="term" value="C:cytosol"/>
    <property type="evidence" value="ECO:0007669"/>
    <property type="project" value="TreeGrafter"/>
</dbReference>
<evidence type="ECO:0000256" key="1">
    <source>
        <dbReference type="ARBA" id="ARBA00000830"/>
    </source>
</evidence>
<sequence>MSFNFLIFDLDGTLIDSQRDIASAVNSVRKEYGFDYLHVEQVRSYLGSGVNALMNGAVPEKKGMVQAEVLEKFKFYYRQCLIDTTIIYNGIREMLEALKNKKKAILSNKNEDFSYEIVKRLRISGYFVKVWGGDSAGVKKPDPKPIADLINLTNSDISKTIMIGDSANDFLAAKAAGIPSIAVLYGYSGIEQIKQYNPDFTAKTPEDIIDIVL</sequence>
<organism evidence="5 6">
    <name type="scientific">Endomicrobium trichonymphae</name>
    <dbReference type="NCBI Taxonomy" id="1408204"/>
    <lineage>
        <taxon>Bacteria</taxon>
        <taxon>Pseudomonadati</taxon>
        <taxon>Elusimicrobiota</taxon>
        <taxon>Endomicrobiia</taxon>
        <taxon>Endomicrobiales</taxon>
        <taxon>Endomicrobiaceae</taxon>
        <taxon>Candidatus Endomicrobiellum</taxon>
    </lineage>
</organism>
<dbReference type="EMBL" id="LNVX01000303">
    <property type="protein sequence ID" value="OEG70576.1"/>
    <property type="molecule type" value="Genomic_DNA"/>
</dbReference>
<dbReference type="FunFam" id="3.40.50.1000:FF:000022">
    <property type="entry name" value="Phosphoglycolate phosphatase"/>
    <property type="match status" value="1"/>
</dbReference>
<dbReference type="PANTHER" id="PTHR43434:SF1">
    <property type="entry name" value="PHOSPHOGLYCOLATE PHOSPHATASE"/>
    <property type="match status" value="1"/>
</dbReference>
<keyword evidence="6" id="KW-1185">Reference proteome</keyword>
<evidence type="ECO:0000256" key="3">
    <source>
        <dbReference type="ARBA" id="ARBA00006171"/>
    </source>
</evidence>
<evidence type="ECO:0000313" key="5">
    <source>
        <dbReference type="EMBL" id="OEG70576.1"/>
    </source>
</evidence>
<comment type="catalytic activity">
    <reaction evidence="1">
        <text>2-phosphoglycolate + H2O = glycolate + phosphate</text>
        <dbReference type="Rhea" id="RHEA:14369"/>
        <dbReference type="ChEBI" id="CHEBI:15377"/>
        <dbReference type="ChEBI" id="CHEBI:29805"/>
        <dbReference type="ChEBI" id="CHEBI:43474"/>
        <dbReference type="ChEBI" id="CHEBI:58033"/>
        <dbReference type="EC" id="3.1.3.18"/>
    </reaction>
</comment>
<comment type="pathway">
    <text evidence="2">Organic acid metabolism; glycolate biosynthesis; glycolate from 2-phosphoglycolate: step 1/1.</text>
</comment>